<evidence type="ECO:0008006" key="3">
    <source>
        <dbReference type="Google" id="ProtNLM"/>
    </source>
</evidence>
<gene>
    <name evidence="1" type="ORF">D0433_07575</name>
</gene>
<protein>
    <recommendedName>
        <fullName evidence="3">Photosynthesis system II assembly factor Ycf48/Hcf136-like domain-containing protein</fullName>
    </recommendedName>
</protein>
<accession>A0A395M098</accession>
<dbReference type="PANTHER" id="PTHR43739">
    <property type="entry name" value="XYLOGLUCANASE (EUROFUNG)"/>
    <property type="match status" value="1"/>
</dbReference>
<name>A0A395M098_9BACT</name>
<proteinExistence type="predicted"/>
<dbReference type="Proteomes" id="UP000266389">
    <property type="component" value="Unassembled WGS sequence"/>
</dbReference>
<evidence type="ECO:0000313" key="1">
    <source>
        <dbReference type="EMBL" id="RFM24142.1"/>
    </source>
</evidence>
<dbReference type="InterPro" id="IPR052025">
    <property type="entry name" value="Xyloglucanase_GH74"/>
</dbReference>
<dbReference type="AlphaFoldDB" id="A0A395M098"/>
<dbReference type="SUPFAM" id="SSF110296">
    <property type="entry name" value="Oligoxyloglucan reducing end-specific cellobiohydrolase"/>
    <property type="match status" value="2"/>
</dbReference>
<dbReference type="GO" id="GO:0010411">
    <property type="term" value="P:xyloglucan metabolic process"/>
    <property type="evidence" value="ECO:0007669"/>
    <property type="project" value="TreeGrafter"/>
</dbReference>
<evidence type="ECO:0000313" key="2">
    <source>
        <dbReference type="Proteomes" id="UP000266389"/>
    </source>
</evidence>
<reference evidence="1 2" key="1">
    <citation type="journal article" date="2011" name="ISME J.">
        <title>Community ecology of hot spring cyanobacterial mats: predominant populations and their functional potential.</title>
        <authorList>
            <person name="Klatt C.G."/>
            <person name="Wood J.M."/>
            <person name="Rusch D.B."/>
            <person name="Bateson M.M."/>
            <person name="Hamamura N."/>
            <person name="Heidelberg J.F."/>
            <person name="Grossman A.R."/>
            <person name="Bhaya D."/>
            <person name="Cohan F.M."/>
            <person name="Kuhl M."/>
            <person name="Bryant D.A."/>
            <person name="Ward D.M."/>
        </authorList>
    </citation>
    <scope>NUCLEOTIDE SEQUENCE [LARGE SCALE GENOMIC DNA]</scope>
    <source>
        <strain evidence="1">OS</strain>
    </source>
</reference>
<dbReference type="PANTHER" id="PTHR43739:SF5">
    <property type="entry name" value="EXO-ALPHA-SIALIDASE"/>
    <property type="match status" value="1"/>
</dbReference>
<dbReference type="InterPro" id="IPR015943">
    <property type="entry name" value="WD40/YVTN_repeat-like_dom_sf"/>
</dbReference>
<comment type="caution">
    <text evidence="1">The sequence shown here is derived from an EMBL/GenBank/DDBJ whole genome shotgun (WGS) entry which is preliminary data.</text>
</comment>
<sequence>MIITKERLLCEFFGGRYTNLNSLREMMRMNLLPKRIFAALVIYAAFVFASCSNNTSNPTDASGGASGGSGTASVWTLGGSVTGIARGLWADGGTLYLATSSGVFRSTDTARTWTQLVSRTQLGLAGGFEAGVVARGSIIYVGSSDYAFFSSNSGATWRQIRSGLGQNYVCEGLYLSGNRVFYGSNLGVGFRANVGDTTWTRMFETGGLHNVKAFFNHNDTLYAGYDIGMQRSFDNGTTWNLAPTTGLPTTAARDVYAFTRRGTTLYIGTSQGVYASGNGGNTWSAVSGLPTDDDDVRALATVGNSVIVGMRFRGVWRSTDGVNFTDYSQGLEQGARTRVKTFAVMGNVIIMATSDTNPTIWIRRVQ</sequence>
<organism evidence="1 2">
    <name type="scientific">Candidatus Thermochlorobacter aerophilus</name>
    <dbReference type="NCBI Taxonomy" id="1868324"/>
    <lineage>
        <taxon>Bacteria</taxon>
        <taxon>Pseudomonadati</taxon>
        <taxon>Chlorobiota</taxon>
        <taxon>Chlorobiia</taxon>
        <taxon>Chlorobiales</taxon>
        <taxon>Candidatus Thermochlorobacteriaceae</taxon>
        <taxon>Candidatus Thermochlorobacter</taxon>
    </lineage>
</organism>
<dbReference type="Gene3D" id="2.130.10.10">
    <property type="entry name" value="YVTN repeat-like/Quinoprotein amine dehydrogenase"/>
    <property type="match status" value="2"/>
</dbReference>
<dbReference type="EMBL" id="PHFL01000046">
    <property type="protein sequence ID" value="RFM24142.1"/>
    <property type="molecule type" value="Genomic_DNA"/>
</dbReference>